<keyword evidence="2" id="KW-1185">Reference proteome</keyword>
<evidence type="ECO:0000313" key="1">
    <source>
        <dbReference type="EMBL" id="RCW49535.1"/>
    </source>
</evidence>
<proteinExistence type="predicted"/>
<sequence length="169" mass="17604">MPGFDAFGNINHPLVTADIAENGSRNGVLYYSTTSTRTVAANGFLSFQLSNPTTANRVALVVRAFSGGQANATQFFLRNGTLNGGVTLSGFNGNFGFPDMSQMIPSFSISAVNPVTGGVTITSVLQVGGPPVNETAGRIIVPPGNRFIVSLQNNAGANTFSISVSWVEQ</sequence>
<dbReference type="Proteomes" id="UP000252415">
    <property type="component" value="Unassembled WGS sequence"/>
</dbReference>
<dbReference type="AlphaFoldDB" id="A0A368W8D3"/>
<dbReference type="OrthoDB" id="2616366at2"/>
<reference evidence="1 2" key="1">
    <citation type="submission" date="2018-07" db="EMBL/GenBank/DDBJ databases">
        <title>Genomic Encyclopedia of Type Strains, Phase III (KMG-III): the genomes of soil and plant-associated and newly described type strains.</title>
        <authorList>
            <person name="Whitman W."/>
        </authorList>
    </citation>
    <scope>NUCLEOTIDE SEQUENCE [LARGE SCALE GENOMIC DNA]</scope>
    <source>
        <strain evidence="1 2">CECT 7506</strain>
    </source>
</reference>
<gene>
    <name evidence="1" type="ORF">DFP97_104193</name>
</gene>
<name>A0A368W8D3_9BACL</name>
<dbReference type="EMBL" id="QPJD01000004">
    <property type="protein sequence ID" value="RCW49535.1"/>
    <property type="molecule type" value="Genomic_DNA"/>
</dbReference>
<dbReference type="RefSeq" id="WP_114379446.1">
    <property type="nucleotide sequence ID" value="NZ_QPJD01000004.1"/>
</dbReference>
<evidence type="ECO:0000313" key="2">
    <source>
        <dbReference type="Proteomes" id="UP000252415"/>
    </source>
</evidence>
<protein>
    <submittedName>
        <fullName evidence="1">Uncharacterized protein</fullName>
    </submittedName>
</protein>
<comment type="caution">
    <text evidence="1">The sequence shown here is derived from an EMBL/GenBank/DDBJ whole genome shotgun (WGS) entry which is preliminary data.</text>
</comment>
<accession>A0A368W8D3</accession>
<organism evidence="1 2">
    <name type="scientific">Paenibacillus prosopidis</name>
    <dbReference type="NCBI Taxonomy" id="630520"/>
    <lineage>
        <taxon>Bacteria</taxon>
        <taxon>Bacillati</taxon>
        <taxon>Bacillota</taxon>
        <taxon>Bacilli</taxon>
        <taxon>Bacillales</taxon>
        <taxon>Paenibacillaceae</taxon>
        <taxon>Paenibacillus</taxon>
    </lineage>
</organism>